<evidence type="ECO:0000313" key="11">
    <source>
        <dbReference type="EMBL" id="KAB1206284.1"/>
    </source>
</evidence>
<dbReference type="AlphaFoldDB" id="A0A6A1V0R8"/>
<organism evidence="11 12">
    <name type="scientific">Morella rubra</name>
    <name type="common">Chinese bayberry</name>
    <dbReference type="NCBI Taxonomy" id="262757"/>
    <lineage>
        <taxon>Eukaryota</taxon>
        <taxon>Viridiplantae</taxon>
        <taxon>Streptophyta</taxon>
        <taxon>Embryophyta</taxon>
        <taxon>Tracheophyta</taxon>
        <taxon>Spermatophyta</taxon>
        <taxon>Magnoliopsida</taxon>
        <taxon>eudicotyledons</taxon>
        <taxon>Gunneridae</taxon>
        <taxon>Pentapetalae</taxon>
        <taxon>rosids</taxon>
        <taxon>fabids</taxon>
        <taxon>Fagales</taxon>
        <taxon>Myricaceae</taxon>
        <taxon>Morella</taxon>
    </lineage>
</organism>
<keyword evidence="3" id="KW-0964">Secreted</keyword>
<dbReference type="InterPro" id="IPR033124">
    <property type="entry name" value="Ser_caboxypep_his_AS"/>
</dbReference>
<keyword evidence="9" id="KW-0325">Glycoprotein</keyword>
<dbReference type="FunFam" id="3.40.50.11320:FF:000001">
    <property type="entry name" value="Carboxypeptidase"/>
    <property type="match status" value="1"/>
</dbReference>
<dbReference type="Gene3D" id="6.10.250.940">
    <property type="match status" value="1"/>
</dbReference>
<keyword evidence="4 10" id="KW-0121">Carboxypeptidase</keyword>
<reference evidence="11 12" key="1">
    <citation type="journal article" date="2019" name="Plant Biotechnol. J.">
        <title>The red bayberry genome and genetic basis of sex determination.</title>
        <authorList>
            <person name="Jia H.M."/>
            <person name="Jia H.J."/>
            <person name="Cai Q.L."/>
            <person name="Wang Y."/>
            <person name="Zhao H.B."/>
            <person name="Yang W.F."/>
            <person name="Wang G.Y."/>
            <person name="Li Y.H."/>
            <person name="Zhan D.L."/>
            <person name="Shen Y.T."/>
            <person name="Niu Q.F."/>
            <person name="Chang L."/>
            <person name="Qiu J."/>
            <person name="Zhao L."/>
            <person name="Xie H.B."/>
            <person name="Fu W.Y."/>
            <person name="Jin J."/>
            <person name="Li X.W."/>
            <person name="Jiao Y."/>
            <person name="Zhou C.C."/>
            <person name="Tu T."/>
            <person name="Chai C.Y."/>
            <person name="Gao J.L."/>
            <person name="Fan L.J."/>
            <person name="van de Weg E."/>
            <person name="Wang J.Y."/>
            <person name="Gao Z.S."/>
        </authorList>
    </citation>
    <scope>NUCLEOTIDE SEQUENCE [LARGE SCALE GENOMIC DNA]</scope>
    <source>
        <tissue evidence="11">Leaves</tissue>
    </source>
</reference>
<dbReference type="FunFam" id="3.40.50.12670:FF:000002">
    <property type="entry name" value="Carboxypeptidase"/>
    <property type="match status" value="1"/>
</dbReference>
<dbReference type="PANTHER" id="PTHR11802">
    <property type="entry name" value="SERINE PROTEASE FAMILY S10 SERINE CARBOXYPEPTIDASE"/>
    <property type="match status" value="1"/>
</dbReference>
<dbReference type="GO" id="GO:0005773">
    <property type="term" value="C:vacuole"/>
    <property type="evidence" value="ECO:0007669"/>
    <property type="project" value="TreeGrafter"/>
</dbReference>
<protein>
    <recommendedName>
        <fullName evidence="10">Carboxypeptidase</fullName>
        <ecNumber evidence="10">3.4.16.-</ecNumber>
    </recommendedName>
</protein>
<evidence type="ECO:0000256" key="7">
    <source>
        <dbReference type="ARBA" id="ARBA00022801"/>
    </source>
</evidence>
<keyword evidence="12" id="KW-1185">Reference proteome</keyword>
<dbReference type="EC" id="3.4.16.-" evidence="10"/>
<feature type="chain" id="PRO_5025710452" description="Carboxypeptidase" evidence="10">
    <location>
        <begin position="23"/>
        <end position="491"/>
    </location>
</feature>
<dbReference type="PROSITE" id="PS00131">
    <property type="entry name" value="CARBOXYPEPT_SER_SER"/>
    <property type="match status" value="1"/>
</dbReference>
<keyword evidence="7 10" id="KW-0378">Hydrolase</keyword>
<evidence type="ECO:0000256" key="5">
    <source>
        <dbReference type="ARBA" id="ARBA00022670"/>
    </source>
</evidence>
<evidence type="ECO:0000256" key="8">
    <source>
        <dbReference type="ARBA" id="ARBA00023157"/>
    </source>
</evidence>
<dbReference type="InterPro" id="IPR018202">
    <property type="entry name" value="Ser_caboxypep_ser_AS"/>
</dbReference>
<keyword evidence="6 10" id="KW-0732">Signal</keyword>
<comment type="similarity">
    <text evidence="2 10">Belongs to the peptidase S10 family.</text>
</comment>
<dbReference type="GO" id="GO:0006508">
    <property type="term" value="P:proteolysis"/>
    <property type="evidence" value="ECO:0007669"/>
    <property type="project" value="UniProtKB-KW"/>
</dbReference>
<dbReference type="Pfam" id="PF00450">
    <property type="entry name" value="Peptidase_S10"/>
    <property type="match status" value="1"/>
</dbReference>
<evidence type="ECO:0000256" key="3">
    <source>
        <dbReference type="ARBA" id="ARBA00022525"/>
    </source>
</evidence>
<evidence type="ECO:0000256" key="4">
    <source>
        <dbReference type="ARBA" id="ARBA00022645"/>
    </source>
</evidence>
<dbReference type="EMBL" id="RXIC02000025">
    <property type="protein sequence ID" value="KAB1206284.1"/>
    <property type="molecule type" value="Genomic_DNA"/>
</dbReference>
<sequence>MAFSSYSLCLYVLFHFLTFSFAKETSVGFKYGGLDHDILSEQKADQVLKLPGQTMVKFKHYAGYITVNETHRRALFYWFFEAQDRPQEKPLLLWLNGGPGCSSIGGETLELGPFFPKKGSKPELKLNPHAWNTVANLLFVESPFGVGFSYTNTSIDFGELGDTITAKDSYMFLINWFRRFPQFKSNEFYIAGESYAGHYVPQLSEAILDHNSKNISKKEHINLKGFMIGNAALDDEADFEGMIDFAWHHAVISDRMYDDLKTKCKLFSQQSPDCLSALNGYYRAYEHIDIYSLYTPTCVPQNISTTTSTTSKQRNTIHGLPPHYISPLDGLHKKPASTYDPCASAYVESYLNRPDVQEALHANLTKIPYPWTRCSKEIRVWNDAPPSVLPLLEKLIARGLRIWIYSGDTDGRLPVTSTRYALRKLRLKVIEDWTPWYSDNQQVAGWTSIYEGLTFATVRGAGHKVPMFAPKRALQLVEHFLANKKLSSATF</sequence>
<dbReference type="GO" id="GO:0004185">
    <property type="term" value="F:serine-type carboxypeptidase activity"/>
    <property type="evidence" value="ECO:0007669"/>
    <property type="project" value="UniProtKB-UniRule"/>
</dbReference>
<dbReference type="SUPFAM" id="SSF53474">
    <property type="entry name" value="alpha/beta-Hydrolases"/>
    <property type="match status" value="1"/>
</dbReference>
<evidence type="ECO:0000256" key="1">
    <source>
        <dbReference type="ARBA" id="ARBA00004613"/>
    </source>
</evidence>
<accession>A0A6A1V0R8</accession>
<evidence type="ECO:0000313" key="12">
    <source>
        <dbReference type="Proteomes" id="UP000516437"/>
    </source>
</evidence>
<evidence type="ECO:0000256" key="2">
    <source>
        <dbReference type="ARBA" id="ARBA00009431"/>
    </source>
</evidence>
<feature type="signal peptide" evidence="10">
    <location>
        <begin position="1"/>
        <end position="22"/>
    </location>
</feature>
<keyword evidence="8" id="KW-1015">Disulfide bond</keyword>
<keyword evidence="5 10" id="KW-0645">Protease</keyword>
<dbReference type="FunFam" id="3.40.50.1820:FF:000013">
    <property type="entry name" value="Carboxypeptidase"/>
    <property type="match status" value="1"/>
</dbReference>
<evidence type="ECO:0000256" key="9">
    <source>
        <dbReference type="ARBA" id="ARBA00023180"/>
    </source>
</evidence>
<name>A0A6A1V0R8_9ROSI</name>
<dbReference type="Gene3D" id="3.40.50.11320">
    <property type="match status" value="1"/>
</dbReference>
<dbReference type="OrthoDB" id="443318at2759"/>
<evidence type="ECO:0000256" key="10">
    <source>
        <dbReference type="RuleBase" id="RU361156"/>
    </source>
</evidence>
<dbReference type="PANTHER" id="PTHR11802:SF31">
    <property type="entry name" value="SERINE CARBOXYPEPTIDASE-LIKE 34"/>
    <property type="match status" value="1"/>
</dbReference>
<evidence type="ECO:0000256" key="6">
    <source>
        <dbReference type="ARBA" id="ARBA00022729"/>
    </source>
</evidence>
<dbReference type="PROSITE" id="PS00560">
    <property type="entry name" value="CARBOXYPEPT_SER_HIS"/>
    <property type="match status" value="1"/>
</dbReference>
<dbReference type="InterPro" id="IPR029058">
    <property type="entry name" value="AB_hydrolase_fold"/>
</dbReference>
<dbReference type="GO" id="GO:0005576">
    <property type="term" value="C:extracellular region"/>
    <property type="evidence" value="ECO:0007669"/>
    <property type="project" value="UniProtKB-SubCell"/>
</dbReference>
<dbReference type="PRINTS" id="PR00724">
    <property type="entry name" value="CRBOXYPTASEC"/>
</dbReference>
<dbReference type="InterPro" id="IPR001563">
    <property type="entry name" value="Peptidase_S10"/>
</dbReference>
<gene>
    <name evidence="11" type="ORF">CJ030_MR7G011777</name>
</gene>
<comment type="subcellular location">
    <subcellularLocation>
        <location evidence="1">Secreted</location>
    </subcellularLocation>
</comment>
<dbReference type="Gene3D" id="3.40.50.1820">
    <property type="entry name" value="alpha/beta hydrolase"/>
    <property type="match status" value="1"/>
</dbReference>
<comment type="caution">
    <text evidence="11">The sequence shown here is derived from an EMBL/GenBank/DDBJ whole genome shotgun (WGS) entry which is preliminary data.</text>
</comment>
<dbReference type="Proteomes" id="UP000516437">
    <property type="component" value="Chromosome 7"/>
</dbReference>
<proteinExistence type="inferred from homology"/>